<evidence type="ECO:0000256" key="6">
    <source>
        <dbReference type="ARBA" id="ARBA00011738"/>
    </source>
</evidence>
<evidence type="ECO:0000256" key="2">
    <source>
        <dbReference type="ARBA" id="ARBA00003691"/>
    </source>
</evidence>
<comment type="cofactor">
    <cofactor evidence="1">
        <name>FMN</name>
        <dbReference type="ChEBI" id="CHEBI:58210"/>
    </cofactor>
</comment>
<dbReference type="PANTHER" id="PTHR10851:SF0">
    <property type="entry name" value="PYRIDOXINE-5'-PHOSPHATE OXIDASE"/>
    <property type="match status" value="1"/>
</dbReference>
<keyword evidence="11" id="KW-0664">Pyridoxine biosynthesis</keyword>
<evidence type="ECO:0000313" key="14">
    <source>
        <dbReference type="Ensembl" id="ENSAMXP00000010830.2"/>
    </source>
</evidence>
<comment type="pathway">
    <text evidence="4">Cofactor metabolism; pyridoxal 5'-phosphate salvage; pyridoxal 5'-phosphate from pyridoxine 5'-phosphate: step 1/1.</text>
</comment>
<dbReference type="PROSITE" id="PS01064">
    <property type="entry name" value="PYRIDOX_OXIDASE"/>
    <property type="match status" value="1"/>
</dbReference>
<name>W5KTB8_ASTMX</name>
<dbReference type="Bgee" id="ENSAMXG00000010544">
    <property type="expression patterns" value="Expressed in head kidney and 14 other cell types or tissues"/>
</dbReference>
<evidence type="ECO:0000256" key="1">
    <source>
        <dbReference type="ARBA" id="ARBA00001917"/>
    </source>
</evidence>
<comment type="similarity">
    <text evidence="5">Belongs to the pyridoxamine 5'-phosphate oxidase family.</text>
</comment>
<dbReference type="InterPro" id="IPR000659">
    <property type="entry name" value="Pyridox_Oxase"/>
</dbReference>
<evidence type="ECO:0000313" key="15">
    <source>
        <dbReference type="Proteomes" id="UP000018467"/>
    </source>
</evidence>
<evidence type="ECO:0000256" key="5">
    <source>
        <dbReference type="ARBA" id="ARBA00007301"/>
    </source>
</evidence>
<dbReference type="NCBIfam" id="NF004231">
    <property type="entry name" value="PRK05679.1"/>
    <property type="match status" value="1"/>
</dbReference>
<dbReference type="HOGENOM" id="CLU_032263_2_1_1"/>
<dbReference type="UniPathway" id="UPA01068">
    <property type="reaction ID" value="UER00304"/>
</dbReference>
<evidence type="ECO:0000259" key="13">
    <source>
        <dbReference type="Pfam" id="PF10590"/>
    </source>
</evidence>
<dbReference type="InterPro" id="IPR019576">
    <property type="entry name" value="Pyridoxamine_oxidase_dimer_C"/>
</dbReference>
<reference evidence="15" key="2">
    <citation type="journal article" date="2014" name="Nat. Commun.">
        <title>The cavefish genome reveals candidate genes for eye loss.</title>
        <authorList>
            <person name="McGaugh S.E."/>
            <person name="Gross J.B."/>
            <person name="Aken B."/>
            <person name="Blin M."/>
            <person name="Borowsky R."/>
            <person name="Chalopin D."/>
            <person name="Hinaux H."/>
            <person name="Jeffery W.R."/>
            <person name="Keene A."/>
            <person name="Ma L."/>
            <person name="Minx P."/>
            <person name="Murphy D."/>
            <person name="O'Quin K.E."/>
            <person name="Retaux S."/>
            <person name="Rohner N."/>
            <person name="Searle S.M."/>
            <person name="Stahl B.A."/>
            <person name="Tabin C."/>
            <person name="Volff J.N."/>
            <person name="Yoshizawa M."/>
            <person name="Warren W.C."/>
        </authorList>
    </citation>
    <scope>NUCLEOTIDE SEQUENCE [LARGE SCALE GENOMIC DNA]</scope>
    <source>
        <strain evidence="15">female</strain>
    </source>
</reference>
<dbReference type="InterPro" id="IPR019740">
    <property type="entry name" value="Pyridox_Oxase_CS"/>
</dbReference>
<evidence type="ECO:0000256" key="3">
    <source>
        <dbReference type="ARBA" id="ARBA00004738"/>
    </source>
</evidence>
<evidence type="ECO:0000256" key="8">
    <source>
        <dbReference type="ARBA" id="ARBA00022630"/>
    </source>
</evidence>
<reference evidence="15" key="1">
    <citation type="submission" date="2013-03" db="EMBL/GenBank/DDBJ databases">
        <authorList>
            <person name="Jeffery W."/>
            <person name="Warren W."/>
            <person name="Wilson R.K."/>
        </authorList>
    </citation>
    <scope>NUCLEOTIDE SEQUENCE</scope>
    <source>
        <strain evidence="15">female</strain>
    </source>
</reference>
<evidence type="ECO:0000256" key="11">
    <source>
        <dbReference type="ARBA" id="ARBA00023096"/>
    </source>
</evidence>
<dbReference type="GO" id="GO:0004733">
    <property type="term" value="F:pyridoxamine phosphate oxidase activity"/>
    <property type="evidence" value="ECO:0007669"/>
    <property type="project" value="UniProtKB-EC"/>
</dbReference>
<dbReference type="GeneTree" id="ENSGT00390000011219"/>
<feature type="domain" description="Pyridoxamine 5'-phosphate oxidase N-terminal" evidence="12">
    <location>
        <begin position="96"/>
        <end position="213"/>
    </location>
</feature>
<dbReference type="HAMAP" id="MF_01629">
    <property type="entry name" value="PdxH"/>
    <property type="match status" value="1"/>
</dbReference>
<comment type="pathway">
    <text evidence="3">Cofactor metabolism; pyridoxal 5'-phosphate salvage; pyridoxal 5'-phosphate from pyridoxamine 5'-phosphate: step 1/1.</text>
</comment>
<evidence type="ECO:0000256" key="7">
    <source>
        <dbReference type="ARBA" id="ARBA00012801"/>
    </source>
</evidence>
<organism evidence="14 15">
    <name type="scientific">Astyanax mexicanus</name>
    <name type="common">Blind cave fish</name>
    <name type="synonym">Astyanax fasciatus mexicanus</name>
    <dbReference type="NCBI Taxonomy" id="7994"/>
    <lineage>
        <taxon>Eukaryota</taxon>
        <taxon>Metazoa</taxon>
        <taxon>Chordata</taxon>
        <taxon>Craniata</taxon>
        <taxon>Vertebrata</taxon>
        <taxon>Euteleostomi</taxon>
        <taxon>Actinopterygii</taxon>
        <taxon>Neopterygii</taxon>
        <taxon>Teleostei</taxon>
        <taxon>Ostariophysi</taxon>
        <taxon>Characiformes</taxon>
        <taxon>Characoidei</taxon>
        <taxon>Acestrorhamphidae</taxon>
        <taxon>Acestrorhamphinae</taxon>
        <taxon>Astyanax</taxon>
    </lineage>
</organism>
<dbReference type="Pfam" id="PF10590">
    <property type="entry name" value="PNP_phzG_C"/>
    <property type="match status" value="1"/>
</dbReference>
<evidence type="ECO:0000256" key="4">
    <source>
        <dbReference type="ARBA" id="ARBA00005037"/>
    </source>
</evidence>
<evidence type="ECO:0000259" key="12">
    <source>
        <dbReference type="Pfam" id="PF01243"/>
    </source>
</evidence>
<dbReference type="GO" id="GO:0008615">
    <property type="term" value="P:pyridoxine biosynthetic process"/>
    <property type="evidence" value="ECO:0007669"/>
    <property type="project" value="UniProtKB-KW"/>
</dbReference>
<keyword evidence="8" id="KW-0285">Flavoprotein</keyword>
<keyword evidence="10" id="KW-0560">Oxidoreductase</keyword>
<protein>
    <recommendedName>
        <fullName evidence="7">pyridoxal 5'-phosphate synthase</fullName>
        <ecNumber evidence="7">1.4.3.5</ecNumber>
    </recommendedName>
</protein>
<dbReference type="Ensembl" id="ENSAMXT00000010830.2">
    <property type="protein sequence ID" value="ENSAMXP00000010830.2"/>
    <property type="gene ID" value="ENSAMXG00000010544.2"/>
</dbReference>
<dbReference type="Pfam" id="PF01243">
    <property type="entry name" value="PNPOx_N"/>
    <property type="match status" value="1"/>
</dbReference>
<dbReference type="SUPFAM" id="SSF50475">
    <property type="entry name" value="FMN-binding split barrel"/>
    <property type="match status" value="1"/>
</dbReference>
<evidence type="ECO:0000256" key="9">
    <source>
        <dbReference type="ARBA" id="ARBA00022643"/>
    </source>
</evidence>
<dbReference type="InParanoid" id="W5KTB8"/>
<dbReference type="AlphaFoldDB" id="W5KTB8"/>
<dbReference type="NCBIfam" id="TIGR00558">
    <property type="entry name" value="pdxH"/>
    <property type="match status" value="1"/>
</dbReference>
<dbReference type="Gene3D" id="2.30.110.10">
    <property type="entry name" value="Electron Transport, Fmn-binding Protein, Chain A"/>
    <property type="match status" value="1"/>
</dbReference>
<dbReference type="Proteomes" id="UP000018467">
    <property type="component" value="Unassembled WGS sequence"/>
</dbReference>
<evidence type="ECO:0000256" key="10">
    <source>
        <dbReference type="ARBA" id="ARBA00023002"/>
    </source>
</evidence>
<keyword evidence="9" id="KW-0288">FMN</keyword>
<dbReference type="InterPro" id="IPR012349">
    <property type="entry name" value="Split_barrel_FMN-bd"/>
</dbReference>
<reference evidence="14" key="3">
    <citation type="submission" date="2025-08" db="UniProtKB">
        <authorList>
            <consortium name="Ensembl"/>
        </authorList>
    </citation>
    <scope>IDENTIFICATION</scope>
</reference>
<dbReference type="InterPro" id="IPR011576">
    <property type="entry name" value="Pyridox_Oxase_N"/>
</dbReference>
<dbReference type="eggNOG" id="KOG2586">
    <property type="taxonomic scope" value="Eukaryota"/>
</dbReference>
<proteinExistence type="inferred from homology"/>
<reference evidence="14" key="4">
    <citation type="submission" date="2025-09" db="UniProtKB">
        <authorList>
            <consortium name="Ensembl"/>
        </authorList>
    </citation>
    <scope>IDENTIFICATION</scope>
</reference>
<dbReference type="EC" id="1.4.3.5" evidence="7"/>
<accession>W5KTB8</accession>
<dbReference type="STRING" id="7994.ENSAMXP00000010830"/>
<comment type="function">
    <text evidence="2">Catalyzes the oxidation of either pyridoxine 5'-phosphate (PNP) or pyridoxamine 5'-phosphate (PMP) into pyridoxal 5'-phosphate (PLP).</text>
</comment>
<dbReference type="GO" id="GO:0010181">
    <property type="term" value="F:FMN binding"/>
    <property type="evidence" value="ECO:0007669"/>
    <property type="project" value="InterPro"/>
</dbReference>
<sequence>MKRVLRFSSTFRCISSSSTARVSPCRPALSLYYRAGLLSSPYCTKWSTDSTAMDLSNMRKKYKGDAECFEEDQLVSLDPIKQFGEWFDQATKCPEIGEANAMCIATATKDGRPSARMVLLKGYSNEGFRFFTNYESRKGNELESNPHACLVFYWEPLNRQIRIEGTVERIPYQSSCEYFHSRPKSSQIGAVVSRQSTVIPNREYIRQKNAELEEKYKDSEVPMPDYWGGYMVKPSLIEFWQGQTNRLHDRIVFTKLKDGVSELGEMQHLAEGGWVYHRLAP</sequence>
<comment type="subunit">
    <text evidence="6">Homodimer.</text>
</comment>
<feature type="domain" description="Pyridoxine 5'-phosphate oxidase dimerisation C-terminal" evidence="13">
    <location>
        <begin position="227"/>
        <end position="281"/>
    </location>
</feature>
<dbReference type="PANTHER" id="PTHR10851">
    <property type="entry name" value="PYRIDOXINE-5-PHOSPHATE OXIDASE"/>
    <property type="match status" value="1"/>
</dbReference>
<keyword evidence="15" id="KW-1185">Reference proteome</keyword>
<dbReference type="FunFam" id="2.30.110.10:FF:000005">
    <property type="entry name" value="NAD(P)H-hydrate epimerase"/>
    <property type="match status" value="1"/>
</dbReference>